<organism evidence="2">
    <name type="scientific">Mycobacterium sp. (strain MCS)</name>
    <dbReference type="NCBI Taxonomy" id="164756"/>
    <lineage>
        <taxon>Bacteria</taxon>
        <taxon>Bacillati</taxon>
        <taxon>Actinomycetota</taxon>
        <taxon>Actinomycetes</taxon>
        <taxon>Mycobacteriales</taxon>
        <taxon>Mycobacteriaceae</taxon>
        <taxon>Mycobacterium</taxon>
    </lineage>
</organism>
<accession>A0A5Q5BNK6</accession>
<proteinExistence type="predicted"/>
<gene>
    <name evidence="2" type="ordered locus">Mmcs_3911</name>
</gene>
<sequence precursor="true">MRRQRTKKPSEPRRPPRLEHHRREVREMTKFAATTLFAGAAATAFFGLAAPAQAAPAGPGNAQNTIEQLDDRGYAVRVNHQGMVKPLDESSIVAVRYDNDDRVVYVTVR</sequence>
<feature type="compositionally biased region" description="Basic and acidic residues" evidence="1">
    <location>
        <begin position="8"/>
        <end position="23"/>
    </location>
</feature>
<dbReference type="KEGG" id="mmc:Mmcs_3911"/>
<feature type="region of interest" description="Disordered" evidence="1">
    <location>
        <begin position="1"/>
        <end position="23"/>
    </location>
</feature>
<evidence type="ECO:0000256" key="1">
    <source>
        <dbReference type="SAM" id="MobiDB-lite"/>
    </source>
</evidence>
<protein>
    <submittedName>
        <fullName evidence="2">Uncharacterized protein</fullName>
    </submittedName>
</protein>
<evidence type="ECO:0000313" key="2">
    <source>
        <dbReference type="EMBL" id="ABG10016.1"/>
    </source>
</evidence>
<reference evidence="2" key="1">
    <citation type="submission" date="2006-06" db="EMBL/GenBank/DDBJ databases">
        <title>Complete sequence of chromosome of Mycobacterium sp. MCS.</title>
        <authorList>
            <consortium name="US DOE Joint Genome Institute"/>
            <person name="Copeland A."/>
            <person name="Lucas S."/>
            <person name="Lapidus A."/>
            <person name="Barry K."/>
            <person name="Detter J.C."/>
            <person name="Glavina del Rio T."/>
            <person name="Hammon N."/>
            <person name="Israni S."/>
            <person name="Dalin E."/>
            <person name="Tice H."/>
            <person name="Pitluck S."/>
            <person name="Martinez M."/>
            <person name="Schmutz J."/>
            <person name="Larimer F."/>
            <person name="Land M."/>
            <person name="Hauser L."/>
            <person name="Kyrpides N."/>
            <person name="Kim E."/>
            <person name="Miller C.D."/>
            <person name="Hughes J.E."/>
            <person name="Anderson A.J."/>
            <person name="Sims R.C."/>
            <person name="Richardson P."/>
        </authorList>
    </citation>
    <scope>NUCLEOTIDE SEQUENCE [LARGE SCALE GENOMIC DNA]</scope>
    <source>
        <strain evidence="2">MCS</strain>
    </source>
</reference>
<dbReference type="EMBL" id="CP000384">
    <property type="protein sequence ID" value="ABG10016.1"/>
    <property type="molecule type" value="Genomic_DNA"/>
</dbReference>
<name>A0A5Q5BNK6_MYCSS</name>
<dbReference type="AlphaFoldDB" id="A0A5Q5BNK6"/>